<keyword evidence="1" id="KW-1133">Transmembrane helix</keyword>
<protein>
    <submittedName>
        <fullName evidence="2">Unnamed protein product</fullName>
    </submittedName>
</protein>
<reference evidence="2" key="1">
    <citation type="submission" date="2023-04" db="EMBL/GenBank/DDBJ databases">
        <title>Phytophthora lilii NBRC 32176.</title>
        <authorList>
            <person name="Ichikawa N."/>
            <person name="Sato H."/>
            <person name="Tonouchi N."/>
        </authorList>
    </citation>
    <scope>NUCLEOTIDE SEQUENCE</scope>
    <source>
        <strain evidence="2">NBRC 32176</strain>
    </source>
</reference>
<evidence type="ECO:0000313" key="3">
    <source>
        <dbReference type="Proteomes" id="UP001165083"/>
    </source>
</evidence>
<dbReference type="AlphaFoldDB" id="A0A9W6YLL6"/>
<feature type="transmembrane region" description="Helical" evidence="1">
    <location>
        <begin position="64"/>
        <end position="89"/>
    </location>
</feature>
<dbReference type="Proteomes" id="UP001165083">
    <property type="component" value="Unassembled WGS sequence"/>
</dbReference>
<evidence type="ECO:0000256" key="1">
    <source>
        <dbReference type="SAM" id="Phobius"/>
    </source>
</evidence>
<dbReference type="EMBL" id="BSXW01012560">
    <property type="protein sequence ID" value="GMF66166.1"/>
    <property type="molecule type" value="Genomic_DNA"/>
</dbReference>
<proteinExistence type="predicted"/>
<dbReference type="OrthoDB" id="163043at2759"/>
<keyword evidence="1" id="KW-0472">Membrane</keyword>
<accession>A0A9W6YLL6</accession>
<evidence type="ECO:0000313" key="2">
    <source>
        <dbReference type="EMBL" id="GMF66166.1"/>
    </source>
</evidence>
<keyword evidence="3" id="KW-1185">Reference proteome</keyword>
<name>A0A9W6YLL6_9STRA</name>
<organism evidence="2 3">
    <name type="scientific">Phytophthora lilii</name>
    <dbReference type="NCBI Taxonomy" id="2077276"/>
    <lineage>
        <taxon>Eukaryota</taxon>
        <taxon>Sar</taxon>
        <taxon>Stramenopiles</taxon>
        <taxon>Oomycota</taxon>
        <taxon>Peronosporomycetes</taxon>
        <taxon>Peronosporales</taxon>
        <taxon>Peronosporaceae</taxon>
        <taxon>Phytophthora</taxon>
    </lineage>
</organism>
<gene>
    <name evidence="2" type="ORF">Plil01_001868800</name>
</gene>
<comment type="caution">
    <text evidence="2">The sequence shown here is derived from an EMBL/GenBank/DDBJ whole genome shotgun (WGS) entry which is preliminary data.</text>
</comment>
<sequence length="112" mass="12323">MNVSYILDVIESTKSVNSGLKFLWRLSPLFDGLLSLVLHELDTLQDSSTEKKSPFSPGMMGCKLIYLVLTSFAFSAVVLATDLGVFSVFDGTVQGQVLLRMENLSKTKTKTL</sequence>
<keyword evidence="1" id="KW-0812">Transmembrane</keyword>